<gene>
    <name evidence="15" type="ORF">EV385_6427</name>
</gene>
<dbReference type="GO" id="GO:0006883">
    <property type="term" value="P:intracellular sodium ion homeostasis"/>
    <property type="evidence" value="ECO:0007669"/>
    <property type="project" value="TreeGrafter"/>
</dbReference>
<dbReference type="SMART" id="SM00831">
    <property type="entry name" value="Cation_ATPase_N"/>
    <property type="match status" value="1"/>
</dbReference>
<dbReference type="Pfam" id="PF13246">
    <property type="entry name" value="Cation_ATPase"/>
    <property type="match status" value="1"/>
</dbReference>
<comment type="subcellular location">
    <subcellularLocation>
        <location evidence="1">Cell membrane</location>
        <topology evidence="1">Multi-pass membrane protein</topology>
    </subcellularLocation>
</comment>
<feature type="transmembrane region" description="Helical" evidence="13">
    <location>
        <begin position="94"/>
        <end position="110"/>
    </location>
</feature>
<protein>
    <submittedName>
        <fullName evidence="15">Ca2+-transporting ATPase</fullName>
    </submittedName>
</protein>
<dbReference type="FunFam" id="3.40.50.1000:FF:000001">
    <property type="entry name" value="Phospholipid-transporting ATPase IC"/>
    <property type="match status" value="1"/>
</dbReference>
<keyword evidence="9" id="KW-1278">Translocase</keyword>
<organism evidence="15 16">
    <name type="scientific">Krasilnikovia cinnamomea</name>
    <dbReference type="NCBI Taxonomy" id="349313"/>
    <lineage>
        <taxon>Bacteria</taxon>
        <taxon>Bacillati</taxon>
        <taxon>Actinomycetota</taxon>
        <taxon>Actinomycetes</taxon>
        <taxon>Micromonosporales</taxon>
        <taxon>Micromonosporaceae</taxon>
        <taxon>Krasilnikovia</taxon>
    </lineage>
</organism>
<dbReference type="GO" id="GO:1902600">
    <property type="term" value="P:proton transmembrane transport"/>
    <property type="evidence" value="ECO:0007669"/>
    <property type="project" value="TreeGrafter"/>
</dbReference>
<evidence type="ECO:0000256" key="1">
    <source>
        <dbReference type="ARBA" id="ARBA00004651"/>
    </source>
</evidence>
<reference evidence="15 16" key="1">
    <citation type="submission" date="2019-02" db="EMBL/GenBank/DDBJ databases">
        <title>Sequencing the genomes of 1000 actinobacteria strains.</title>
        <authorList>
            <person name="Klenk H.-P."/>
        </authorList>
    </citation>
    <scope>NUCLEOTIDE SEQUENCE [LARGE SCALE GENOMIC DNA]</scope>
    <source>
        <strain evidence="15 16">DSM 45162</strain>
    </source>
</reference>
<dbReference type="RefSeq" id="WP_207230027.1">
    <property type="nucleotide sequence ID" value="NZ_SHKY01000001.1"/>
</dbReference>
<dbReference type="SFLD" id="SFLDS00003">
    <property type="entry name" value="Haloacid_Dehalogenase"/>
    <property type="match status" value="1"/>
</dbReference>
<feature type="domain" description="Cation-transporting P-type ATPase N-terminal" evidence="14">
    <location>
        <begin position="16"/>
        <end position="90"/>
    </location>
</feature>
<dbReference type="SUPFAM" id="SSF56784">
    <property type="entry name" value="HAD-like"/>
    <property type="match status" value="1"/>
</dbReference>
<dbReference type="GO" id="GO:1990573">
    <property type="term" value="P:potassium ion import across plasma membrane"/>
    <property type="evidence" value="ECO:0007669"/>
    <property type="project" value="TreeGrafter"/>
</dbReference>
<dbReference type="GO" id="GO:0005524">
    <property type="term" value="F:ATP binding"/>
    <property type="evidence" value="ECO:0007669"/>
    <property type="project" value="UniProtKB-KW"/>
</dbReference>
<dbReference type="SUPFAM" id="SSF81660">
    <property type="entry name" value="Metal cation-transporting ATPase, ATP-binding domain N"/>
    <property type="match status" value="1"/>
</dbReference>
<dbReference type="PANTHER" id="PTHR43294:SF21">
    <property type="entry name" value="CATION TRANSPORTING ATPASE"/>
    <property type="match status" value="1"/>
</dbReference>
<dbReference type="GO" id="GO:0016887">
    <property type="term" value="F:ATP hydrolysis activity"/>
    <property type="evidence" value="ECO:0007669"/>
    <property type="project" value="InterPro"/>
</dbReference>
<dbReference type="GO" id="GO:0005391">
    <property type="term" value="F:P-type sodium:potassium-exchanging transporter activity"/>
    <property type="evidence" value="ECO:0007669"/>
    <property type="project" value="TreeGrafter"/>
</dbReference>
<dbReference type="Pfam" id="PF00122">
    <property type="entry name" value="E1-E2_ATPase"/>
    <property type="match status" value="1"/>
</dbReference>
<comment type="caution">
    <text evidence="15">The sequence shown here is derived from an EMBL/GenBank/DDBJ whole genome shotgun (WGS) entry which is preliminary data.</text>
</comment>
<keyword evidence="7" id="KW-0067">ATP-binding</keyword>
<dbReference type="Proteomes" id="UP000292564">
    <property type="component" value="Unassembled WGS sequence"/>
</dbReference>
<evidence type="ECO:0000256" key="6">
    <source>
        <dbReference type="ARBA" id="ARBA00022741"/>
    </source>
</evidence>
<keyword evidence="8" id="KW-0460">Magnesium</keyword>
<accession>A0A4V2G7Z8</accession>
<dbReference type="InterPro" id="IPR059000">
    <property type="entry name" value="ATPase_P-type_domA"/>
</dbReference>
<evidence type="ECO:0000256" key="10">
    <source>
        <dbReference type="ARBA" id="ARBA00022989"/>
    </source>
</evidence>
<proteinExistence type="inferred from homology"/>
<dbReference type="PRINTS" id="PR00120">
    <property type="entry name" value="HATPASE"/>
</dbReference>
<dbReference type="PRINTS" id="PR00119">
    <property type="entry name" value="CATATPASE"/>
</dbReference>
<dbReference type="Pfam" id="PF00690">
    <property type="entry name" value="Cation_ATPase_N"/>
    <property type="match status" value="1"/>
</dbReference>
<evidence type="ECO:0000256" key="4">
    <source>
        <dbReference type="ARBA" id="ARBA00022553"/>
    </source>
</evidence>
<evidence type="ECO:0000259" key="14">
    <source>
        <dbReference type="SMART" id="SM00831"/>
    </source>
</evidence>
<dbReference type="InterPro" id="IPR004014">
    <property type="entry name" value="ATPase_P-typ_cation-transptr_N"/>
</dbReference>
<evidence type="ECO:0000313" key="16">
    <source>
        <dbReference type="Proteomes" id="UP000292564"/>
    </source>
</evidence>
<evidence type="ECO:0000256" key="13">
    <source>
        <dbReference type="SAM" id="Phobius"/>
    </source>
</evidence>
<evidence type="ECO:0000256" key="8">
    <source>
        <dbReference type="ARBA" id="ARBA00022842"/>
    </source>
</evidence>
<dbReference type="Gene3D" id="3.40.50.1000">
    <property type="entry name" value="HAD superfamily/HAD-like"/>
    <property type="match status" value="1"/>
</dbReference>
<feature type="transmembrane region" description="Helical" evidence="13">
    <location>
        <begin position="258"/>
        <end position="277"/>
    </location>
</feature>
<keyword evidence="10 13" id="KW-1133">Transmembrane helix</keyword>
<dbReference type="NCBIfam" id="TIGR01494">
    <property type="entry name" value="ATPase_P-type"/>
    <property type="match status" value="2"/>
</dbReference>
<feature type="transmembrane region" description="Helical" evidence="13">
    <location>
        <begin position="803"/>
        <end position="822"/>
    </location>
</feature>
<dbReference type="InterPro" id="IPR006068">
    <property type="entry name" value="ATPase_P-typ_cation-transptr_C"/>
</dbReference>
<feature type="transmembrane region" description="Helical" evidence="13">
    <location>
        <begin position="283"/>
        <end position="309"/>
    </location>
</feature>
<dbReference type="PANTHER" id="PTHR43294">
    <property type="entry name" value="SODIUM/POTASSIUM-TRANSPORTING ATPASE SUBUNIT ALPHA"/>
    <property type="match status" value="1"/>
</dbReference>
<dbReference type="GO" id="GO:0005886">
    <property type="term" value="C:plasma membrane"/>
    <property type="evidence" value="ECO:0007669"/>
    <property type="project" value="UniProtKB-SubCell"/>
</dbReference>
<dbReference type="GO" id="GO:0030007">
    <property type="term" value="P:intracellular potassium ion homeostasis"/>
    <property type="evidence" value="ECO:0007669"/>
    <property type="project" value="TreeGrafter"/>
</dbReference>
<evidence type="ECO:0000256" key="5">
    <source>
        <dbReference type="ARBA" id="ARBA00022692"/>
    </source>
</evidence>
<comment type="similarity">
    <text evidence="2">Belongs to the cation transport ATPase (P-type) (TC 3.A.3) family. Type IIA subfamily.</text>
</comment>
<dbReference type="InterPro" id="IPR023214">
    <property type="entry name" value="HAD_sf"/>
</dbReference>
<dbReference type="InterPro" id="IPR050510">
    <property type="entry name" value="Cation_transp_ATPase_P-type"/>
</dbReference>
<dbReference type="EMBL" id="SHKY01000001">
    <property type="protein sequence ID" value="RZU54476.1"/>
    <property type="molecule type" value="Genomic_DNA"/>
</dbReference>
<sequence length="902" mass="95426">MTLHLESDAPTAGRGGWHAMAVDDVAQALGVDVAQGLPATQVVDRQARYGPNALRSTPPAPWWRLLLAQFTDGLILVLLGAAVLSLAIGEIEEAAFIAVLLVFNGLLGFWQERQAQQSLAAIQALVVPQARVRRDGAVQQIPADELVPGDVVLLEAGDTVPADGRLAGAFRLAVAEAALTGEAVPVDKGTAPVAQDTALGDRTDMAFTHTAVTAGRAEEIVTATGMDTEIGKLAALMSEVEPEPTPLQRQTAQLGHRLALIAGAAVLVLLLIGLAQGTPWHELVVGSIALAVAAIPEALPATVTVTLAVGMSRLAKRRAVVKRLHAVETLGSTSVICSDKTGTLTLNQMTARTLLHGGEELTIEGQGYSGEGRITTAEFDRPVPDLRQVAAVMVLCNDAVIRDGACIGDPTEGALVVLGGKAGVDVDRTRQRFPRVGEVPFDSATKYMATFHEDRSGEHQGLILVCVKGAVESVLERVDRVVDRNGVRTAMDDAGREAVRAAADRLAAQGQRVLAAAGGWITRAGADLERDPEGAASGLALLALVGIVDPPRTEARDAIAAAHRSGIAIKMITGDHPTTARAIAGALGITGEVVRGSDLELMDDRQLAARVREIGVFARVAPEHKLRIVRALQSNDLVVSMTGDGVNDAPALEQADIGVAMGITGTEVTKEAADMILLDDNFATIVSAVREGRTIYENIVKFVRFQLSTNLSAILTVLSATLLGMAAPFTTIQILWVNLICDGPPALALGVDRPRPQAMAEPPRPKRTQILPARRLRVLLWLAAIMGASTLGIIGWAGQAYDAATAATMGWTTFVLAQLFNVFNARAEHSSAFGAGFFSNRYLWLSVGAVAVAQLAIVKVEWMQHFFDASHLSAAQFLVCVAAGSLVLWLEELRKLVLRRRR</sequence>
<dbReference type="GO" id="GO:0036376">
    <property type="term" value="P:sodium ion export across plasma membrane"/>
    <property type="evidence" value="ECO:0007669"/>
    <property type="project" value="TreeGrafter"/>
</dbReference>
<dbReference type="Gene3D" id="1.20.1110.10">
    <property type="entry name" value="Calcium-transporting ATPase, transmembrane domain"/>
    <property type="match status" value="1"/>
</dbReference>
<dbReference type="InterPro" id="IPR008250">
    <property type="entry name" value="ATPase_P-typ_transduc_dom_A_sf"/>
</dbReference>
<comment type="catalytic activity">
    <reaction evidence="12">
        <text>ATP + H2O = ADP + phosphate + H(+)</text>
        <dbReference type="Rhea" id="RHEA:13065"/>
        <dbReference type="ChEBI" id="CHEBI:15377"/>
        <dbReference type="ChEBI" id="CHEBI:15378"/>
        <dbReference type="ChEBI" id="CHEBI:30616"/>
        <dbReference type="ChEBI" id="CHEBI:43474"/>
        <dbReference type="ChEBI" id="CHEBI:456216"/>
    </reaction>
</comment>
<keyword evidence="11 13" id="KW-0472">Membrane</keyword>
<feature type="transmembrane region" description="Helical" evidence="13">
    <location>
        <begin position="872"/>
        <end position="890"/>
    </location>
</feature>
<dbReference type="InterPro" id="IPR023298">
    <property type="entry name" value="ATPase_P-typ_TM_dom_sf"/>
</dbReference>
<feature type="transmembrane region" description="Helical" evidence="13">
    <location>
        <begin position="842"/>
        <end position="860"/>
    </location>
</feature>
<keyword evidence="6" id="KW-0547">Nucleotide-binding</keyword>
<evidence type="ECO:0000256" key="11">
    <source>
        <dbReference type="ARBA" id="ARBA00023136"/>
    </source>
</evidence>
<dbReference type="AlphaFoldDB" id="A0A4V2G7Z8"/>
<dbReference type="Pfam" id="PF00689">
    <property type="entry name" value="Cation_ATPase_C"/>
    <property type="match status" value="1"/>
</dbReference>
<evidence type="ECO:0000256" key="7">
    <source>
        <dbReference type="ARBA" id="ARBA00022840"/>
    </source>
</evidence>
<dbReference type="InterPro" id="IPR044492">
    <property type="entry name" value="P_typ_ATPase_HD_dom"/>
</dbReference>
<keyword evidence="5 13" id="KW-0812">Transmembrane</keyword>
<feature type="transmembrane region" description="Helical" evidence="13">
    <location>
        <begin position="776"/>
        <end position="797"/>
    </location>
</feature>
<dbReference type="FunFam" id="2.70.150.10:FF:000160">
    <property type="entry name" value="Sarcoplasmic/endoplasmic reticulum calcium ATPase 1"/>
    <property type="match status" value="1"/>
</dbReference>
<dbReference type="InterPro" id="IPR001757">
    <property type="entry name" value="P_typ_ATPase"/>
</dbReference>
<dbReference type="InterPro" id="IPR023299">
    <property type="entry name" value="ATPase_P-typ_cyto_dom_N"/>
</dbReference>
<dbReference type="SUPFAM" id="SSF81653">
    <property type="entry name" value="Calcium ATPase, transduction domain A"/>
    <property type="match status" value="1"/>
</dbReference>
<dbReference type="InterPro" id="IPR018303">
    <property type="entry name" value="ATPase_P-typ_P_site"/>
</dbReference>
<name>A0A4V2G7Z8_9ACTN</name>
<evidence type="ECO:0000256" key="3">
    <source>
        <dbReference type="ARBA" id="ARBA00022475"/>
    </source>
</evidence>
<dbReference type="PROSITE" id="PS00154">
    <property type="entry name" value="ATPASE_E1_E2"/>
    <property type="match status" value="1"/>
</dbReference>
<keyword evidence="3" id="KW-1003">Cell membrane</keyword>
<dbReference type="Gene3D" id="3.40.1110.10">
    <property type="entry name" value="Calcium-transporting ATPase, cytoplasmic domain N"/>
    <property type="match status" value="1"/>
</dbReference>
<keyword evidence="4" id="KW-0597">Phosphoprotein</keyword>
<keyword evidence="16" id="KW-1185">Reference proteome</keyword>
<dbReference type="SFLD" id="SFLDG00002">
    <property type="entry name" value="C1.7:_P-type_atpase_like"/>
    <property type="match status" value="1"/>
</dbReference>
<dbReference type="InterPro" id="IPR036412">
    <property type="entry name" value="HAD-like_sf"/>
</dbReference>
<evidence type="ECO:0000256" key="2">
    <source>
        <dbReference type="ARBA" id="ARBA00005675"/>
    </source>
</evidence>
<evidence type="ECO:0000256" key="12">
    <source>
        <dbReference type="ARBA" id="ARBA00049360"/>
    </source>
</evidence>
<evidence type="ECO:0000256" key="9">
    <source>
        <dbReference type="ARBA" id="ARBA00022967"/>
    </source>
</evidence>
<feature type="transmembrane region" description="Helical" evidence="13">
    <location>
        <begin position="65"/>
        <end position="88"/>
    </location>
</feature>
<dbReference type="Gene3D" id="2.70.150.10">
    <property type="entry name" value="Calcium-transporting ATPase, cytoplasmic transduction domain A"/>
    <property type="match status" value="1"/>
</dbReference>
<dbReference type="SFLD" id="SFLDF00027">
    <property type="entry name" value="p-type_atpase"/>
    <property type="match status" value="1"/>
</dbReference>
<evidence type="ECO:0000313" key="15">
    <source>
        <dbReference type="EMBL" id="RZU54476.1"/>
    </source>
</evidence>
<dbReference type="SUPFAM" id="SSF81665">
    <property type="entry name" value="Calcium ATPase, transmembrane domain M"/>
    <property type="match status" value="1"/>
</dbReference>